<feature type="transmembrane region" description="Helical" evidence="1">
    <location>
        <begin position="6"/>
        <end position="22"/>
    </location>
</feature>
<gene>
    <name evidence="3" type="ORF">LX95_02064</name>
</gene>
<feature type="transmembrane region" description="Helical" evidence="1">
    <location>
        <begin position="34"/>
        <end position="53"/>
    </location>
</feature>
<keyword evidence="1" id="KW-0472">Membrane</keyword>
<feature type="transmembrane region" description="Helical" evidence="1">
    <location>
        <begin position="424"/>
        <end position="441"/>
    </location>
</feature>
<organism evidence="3 4">
    <name type="scientific">Mesonia algae</name>
    <dbReference type="NCBI Taxonomy" id="213248"/>
    <lineage>
        <taxon>Bacteria</taxon>
        <taxon>Pseudomonadati</taxon>
        <taxon>Bacteroidota</taxon>
        <taxon>Flavobacteriia</taxon>
        <taxon>Flavobacteriales</taxon>
        <taxon>Flavobacteriaceae</taxon>
        <taxon>Mesonia</taxon>
    </lineage>
</organism>
<sequence>MLLIAASWLYIFLASTLVGLFIQQQLKLPFQALIIQFLGWFGIGLFATCFAFLFPLNGIFHGILFSILLILGFTYQKEFILLHKHLWKVFKNLKIGFKAFIILITVLILAKCASAPYILDNESYYIQTIKWLNEYGLVNGLGNLHLYLGQTSGWHILQAAFNFNFLYDSFNDLSGYCLLWGNLYAVKLLNDYFKRSSQRVVLFFAALPLTNVLFFSFIAAPSPDIPVYIISWYIFYIVFNHFKNINTSHLLTISLFIFFLIFIKFTNAFLLILPLYFFIIKFNQHKKIILPFFGFGFFTLTIIVLKNSIVTGVPLYPTPLFSSFIKLDYQLPIELQEFYYHYTKAFAFKLSPTEYDKLNIWQLFSHWLTLPKLHGFFNKLIIIICLLFLFFIQKIAHKKSSVFLYIIGIIQLLILGVTSPQYRFFLNILFLIIALLSTYFLQNKKLISGLLVIVSISLIIQTFFSFSLNKFTNNPYASQSSGFQLTQVLYPHQNSRYSFEYEIKSVENLEYFSPQENDFFWSTGNGPLPTVNKDQIKYFKKGFHYIPQRRGKTIKDGFYSKKIKPE</sequence>
<keyword evidence="1" id="KW-1133">Transmembrane helix</keyword>
<dbReference type="Pfam" id="PF26626">
    <property type="entry name" value="DUF8201"/>
    <property type="match status" value="1"/>
</dbReference>
<feature type="transmembrane region" description="Helical" evidence="1">
    <location>
        <begin position="95"/>
        <end position="119"/>
    </location>
</feature>
<evidence type="ECO:0000259" key="2">
    <source>
        <dbReference type="Pfam" id="PF26626"/>
    </source>
</evidence>
<keyword evidence="4" id="KW-1185">Reference proteome</keyword>
<accession>A0A2W7JW61</accession>
<feature type="transmembrane region" description="Helical" evidence="1">
    <location>
        <begin position="288"/>
        <end position="305"/>
    </location>
</feature>
<evidence type="ECO:0000313" key="3">
    <source>
        <dbReference type="EMBL" id="PZW39700.1"/>
    </source>
</evidence>
<feature type="transmembrane region" description="Helical" evidence="1">
    <location>
        <begin position="59"/>
        <end position="75"/>
    </location>
</feature>
<feature type="transmembrane region" description="Helical" evidence="1">
    <location>
        <begin position="447"/>
        <end position="468"/>
    </location>
</feature>
<protein>
    <recommendedName>
        <fullName evidence="2">DUF8201 domain-containing protein</fullName>
    </recommendedName>
</protein>
<dbReference type="AlphaFoldDB" id="A0A2W7JW61"/>
<feature type="domain" description="DUF8201" evidence="2">
    <location>
        <begin position="1"/>
        <end position="430"/>
    </location>
</feature>
<dbReference type="Proteomes" id="UP000249542">
    <property type="component" value="Unassembled WGS sequence"/>
</dbReference>
<dbReference type="RefSeq" id="WP_111541343.1">
    <property type="nucleotide sequence ID" value="NZ_QKYV01000005.1"/>
</dbReference>
<feature type="transmembrane region" description="Helical" evidence="1">
    <location>
        <begin position="254"/>
        <end position="276"/>
    </location>
</feature>
<evidence type="ECO:0000256" key="1">
    <source>
        <dbReference type="SAM" id="Phobius"/>
    </source>
</evidence>
<feature type="transmembrane region" description="Helical" evidence="1">
    <location>
        <begin position="376"/>
        <end position="396"/>
    </location>
</feature>
<dbReference type="EMBL" id="QKYV01000005">
    <property type="protein sequence ID" value="PZW39700.1"/>
    <property type="molecule type" value="Genomic_DNA"/>
</dbReference>
<name>A0A2W7JW61_9FLAO</name>
<feature type="transmembrane region" description="Helical" evidence="1">
    <location>
        <begin position="200"/>
        <end position="219"/>
    </location>
</feature>
<reference evidence="3 4" key="1">
    <citation type="submission" date="2018-06" db="EMBL/GenBank/DDBJ databases">
        <title>Genomic Encyclopedia of Archaeal and Bacterial Type Strains, Phase II (KMG-II): from individual species to whole genera.</title>
        <authorList>
            <person name="Goeker M."/>
        </authorList>
    </citation>
    <scope>NUCLEOTIDE SEQUENCE [LARGE SCALE GENOMIC DNA]</scope>
    <source>
        <strain evidence="3 4">DSM 15361</strain>
    </source>
</reference>
<evidence type="ECO:0000313" key="4">
    <source>
        <dbReference type="Proteomes" id="UP000249542"/>
    </source>
</evidence>
<comment type="caution">
    <text evidence="3">The sequence shown here is derived from an EMBL/GenBank/DDBJ whole genome shotgun (WGS) entry which is preliminary data.</text>
</comment>
<dbReference type="InterPro" id="IPR058065">
    <property type="entry name" value="LIC_10190-like"/>
</dbReference>
<proteinExistence type="predicted"/>
<feature type="transmembrane region" description="Helical" evidence="1">
    <location>
        <begin position="225"/>
        <end position="242"/>
    </location>
</feature>
<feature type="transmembrane region" description="Helical" evidence="1">
    <location>
        <begin position="402"/>
        <end position="417"/>
    </location>
</feature>
<dbReference type="NCBIfam" id="NF047510">
    <property type="entry name" value="LIC_10190_fam"/>
    <property type="match status" value="1"/>
</dbReference>
<dbReference type="InterPro" id="IPR058514">
    <property type="entry name" value="DUF8201"/>
</dbReference>
<keyword evidence="1" id="KW-0812">Transmembrane</keyword>